<dbReference type="EMBL" id="JARYZI010000011">
    <property type="protein sequence ID" value="MDH8679345.1"/>
    <property type="molecule type" value="Genomic_DNA"/>
</dbReference>
<evidence type="ECO:0000313" key="4">
    <source>
        <dbReference type="Proteomes" id="UP001158045"/>
    </source>
</evidence>
<dbReference type="InterPro" id="IPR006059">
    <property type="entry name" value="SBP"/>
</dbReference>
<dbReference type="InterPro" id="IPR050490">
    <property type="entry name" value="Bact_solute-bd_prot1"/>
</dbReference>
<keyword evidence="4" id="KW-1185">Reference proteome</keyword>
<dbReference type="PANTHER" id="PTHR43649">
    <property type="entry name" value="ARABINOSE-BINDING PROTEIN-RELATED"/>
    <property type="match status" value="1"/>
</dbReference>
<organism evidence="3 4">
    <name type="scientific">Fusibacter bizertensis</name>
    <dbReference type="NCBI Taxonomy" id="1488331"/>
    <lineage>
        <taxon>Bacteria</taxon>
        <taxon>Bacillati</taxon>
        <taxon>Bacillota</taxon>
        <taxon>Clostridia</taxon>
        <taxon>Eubacteriales</taxon>
        <taxon>Eubacteriales Family XII. Incertae Sedis</taxon>
        <taxon>Fusibacter</taxon>
    </lineage>
</organism>
<feature type="region of interest" description="Disordered" evidence="1">
    <location>
        <begin position="25"/>
        <end position="45"/>
    </location>
</feature>
<dbReference type="PROSITE" id="PS51257">
    <property type="entry name" value="PROKAR_LIPOPROTEIN"/>
    <property type="match status" value="1"/>
</dbReference>
<protein>
    <submittedName>
        <fullName evidence="3">ABC transporter substrate-binding protein</fullName>
    </submittedName>
</protein>
<proteinExistence type="predicted"/>
<keyword evidence="2" id="KW-0732">Signal</keyword>
<dbReference type="PANTHER" id="PTHR43649:SF30">
    <property type="entry name" value="ABC TRANSPORTER SUBSTRATE-BINDING PROTEIN"/>
    <property type="match status" value="1"/>
</dbReference>
<dbReference type="RefSeq" id="WP_281095241.1">
    <property type="nucleotide sequence ID" value="NZ_JARYZI010000011.1"/>
</dbReference>
<dbReference type="Proteomes" id="UP001158045">
    <property type="component" value="Unassembled WGS sequence"/>
</dbReference>
<sequence>MKKLLSFLLILMMLSTLTACNTSKAEEATSQTEKSEATIETTTETTTASVAKTEDILTSPVAIEYWYCFTDTVEKYNLDKVDEFNNTVGKDLGITVNAVNQQDYTTVAQKLQASAVAGSTPAVVLMGVDQTPFVKDDVLLSLDAYIQRDGIEPSDFYDGFLEQSYYNNKLYSMPFLKSTAVIIYNKTMFDKANLDATKMITWDDFATYAATLHEKLGVYGTTTYSWPWILESYLFSYNSSLRNSDNTTTINSDLTKDFAKMFLSLKQSGVAHLIPQAEYNNIYSEFASGKTAMIPMSTGAIISLAGLGAKYGMEVGVAFMPKGDIDATITGGGNLAITTKISDAEKEAAWQFVKFMTNADNSVAASVATGYLPTRKSVKSDATLKAFLEKVPQMQVAINQLENAKNPSNTGNEENRAISTVIENIWISNTDLDTTLQEAETKINIILNEEN</sequence>
<name>A0ABT6NG72_9FIRM</name>
<comment type="caution">
    <text evidence="3">The sequence shown here is derived from an EMBL/GenBank/DDBJ whole genome shotgun (WGS) entry which is preliminary data.</text>
</comment>
<feature type="signal peptide" evidence="2">
    <location>
        <begin position="1"/>
        <end position="19"/>
    </location>
</feature>
<evidence type="ECO:0000256" key="1">
    <source>
        <dbReference type="SAM" id="MobiDB-lite"/>
    </source>
</evidence>
<dbReference type="CDD" id="cd14748">
    <property type="entry name" value="PBP2_UgpB"/>
    <property type="match status" value="1"/>
</dbReference>
<dbReference type="SUPFAM" id="SSF53850">
    <property type="entry name" value="Periplasmic binding protein-like II"/>
    <property type="match status" value="1"/>
</dbReference>
<evidence type="ECO:0000313" key="3">
    <source>
        <dbReference type="EMBL" id="MDH8679345.1"/>
    </source>
</evidence>
<evidence type="ECO:0000256" key="2">
    <source>
        <dbReference type="SAM" id="SignalP"/>
    </source>
</evidence>
<accession>A0ABT6NG72</accession>
<reference evidence="3 4" key="1">
    <citation type="submission" date="2023-04" db="EMBL/GenBank/DDBJ databases">
        <title>Fusibacter bizertensis strain WBS, isolated from littoral bottom sediments of the Arctic seas - biochemical and genomic analysis.</title>
        <authorList>
            <person name="Brioukhanov A.L."/>
        </authorList>
    </citation>
    <scope>NUCLEOTIDE SEQUENCE [LARGE SCALE GENOMIC DNA]</scope>
    <source>
        <strain evidence="3 4">WBS</strain>
    </source>
</reference>
<dbReference type="Gene3D" id="3.40.190.10">
    <property type="entry name" value="Periplasmic binding protein-like II"/>
    <property type="match status" value="1"/>
</dbReference>
<gene>
    <name evidence="3" type="ORF">QE109_14400</name>
</gene>
<dbReference type="Pfam" id="PF13416">
    <property type="entry name" value="SBP_bac_8"/>
    <property type="match status" value="1"/>
</dbReference>
<feature type="chain" id="PRO_5047295429" evidence="2">
    <location>
        <begin position="20"/>
        <end position="451"/>
    </location>
</feature>